<dbReference type="InterPro" id="IPR001905">
    <property type="entry name" value="Ammonium_transpt"/>
</dbReference>
<dbReference type="PANTHER" id="PTHR43029:SF10">
    <property type="entry name" value="AMMONIUM TRANSPORTER MEP2"/>
    <property type="match status" value="1"/>
</dbReference>
<dbReference type="NCBIfam" id="TIGR00836">
    <property type="entry name" value="amt"/>
    <property type="match status" value="1"/>
</dbReference>
<evidence type="ECO:0000256" key="4">
    <source>
        <dbReference type="ARBA" id="ARBA00022692"/>
    </source>
</evidence>
<organism evidence="12 13">
    <name type="scientific">Bacillus thermozeamaize</name>
    <dbReference type="NCBI Taxonomy" id="230954"/>
    <lineage>
        <taxon>Bacteria</taxon>
        <taxon>Bacillati</taxon>
        <taxon>Bacillota</taxon>
        <taxon>Bacilli</taxon>
        <taxon>Bacillales</taxon>
        <taxon>Bacillaceae</taxon>
        <taxon>Bacillus</taxon>
    </lineage>
</organism>
<feature type="signal peptide" evidence="10">
    <location>
        <begin position="1"/>
        <end position="29"/>
    </location>
</feature>
<feature type="transmembrane region" description="Helical" evidence="9">
    <location>
        <begin position="195"/>
        <end position="217"/>
    </location>
</feature>
<evidence type="ECO:0000256" key="3">
    <source>
        <dbReference type="ARBA" id="ARBA00022448"/>
    </source>
</evidence>
<evidence type="ECO:0000313" key="13">
    <source>
        <dbReference type="Proteomes" id="UP000196475"/>
    </source>
</evidence>
<evidence type="ECO:0000256" key="1">
    <source>
        <dbReference type="ARBA" id="ARBA00004141"/>
    </source>
</evidence>
<dbReference type="EMBL" id="LZRT01000080">
    <property type="protein sequence ID" value="OUM87064.1"/>
    <property type="molecule type" value="Genomic_DNA"/>
</dbReference>
<dbReference type="Pfam" id="PF00909">
    <property type="entry name" value="Ammonium_transp"/>
    <property type="match status" value="1"/>
</dbReference>
<dbReference type="InterPro" id="IPR024041">
    <property type="entry name" value="NH4_transpt_AmtB-like_dom"/>
</dbReference>
<dbReference type="InterPro" id="IPR029020">
    <property type="entry name" value="Ammonium/urea_transptr"/>
</dbReference>
<dbReference type="AlphaFoldDB" id="A0A1Y3PIZ8"/>
<dbReference type="Proteomes" id="UP000196475">
    <property type="component" value="Unassembled WGS sequence"/>
</dbReference>
<protein>
    <recommendedName>
        <fullName evidence="8 9">Ammonium transporter</fullName>
    </recommendedName>
</protein>
<evidence type="ECO:0000256" key="10">
    <source>
        <dbReference type="SAM" id="SignalP"/>
    </source>
</evidence>
<feature type="chain" id="PRO_5012531194" description="Ammonium transporter" evidence="10">
    <location>
        <begin position="30"/>
        <end position="472"/>
    </location>
</feature>
<evidence type="ECO:0000256" key="5">
    <source>
        <dbReference type="ARBA" id="ARBA00022989"/>
    </source>
</evidence>
<evidence type="ECO:0000259" key="11">
    <source>
        <dbReference type="Pfam" id="PF00909"/>
    </source>
</evidence>
<keyword evidence="3 9" id="KW-0813">Transport</keyword>
<feature type="transmembrane region" description="Helical" evidence="9">
    <location>
        <begin position="292"/>
        <end position="313"/>
    </location>
</feature>
<feature type="transmembrane region" description="Helical" evidence="9">
    <location>
        <begin position="348"/>
        <end position="367"/>
    </location>
</feature>
<keyword evidence="5 9" id="KW-1133">Transmembrane helix</keyword>
<comment type="similarity">
    <text evidence="2 9">Belongs to the ammonia transporter channel (TC 1.A.11.2) family.</text>
</comment>
<dbReference type="GO" id="GO:0005886">
    <property type="term" value="C:plasma membrane"/>
    <property type="evidence" value="ECO:0007669"/>
    <property type="project" value="UniProtKB-SubCell"/>
</dbReference>
<feature type="transmembrane region" description="Helical" evidence="9">
    <location>
        <begin position="161"/>
        <end position="183"/>
    </location>
</feature>
<feature type="transmembrane region" description="Helical" evidence="9">
    <location>
        <begin position="229"/>
        <end position="249"/>
    </location>
</feature>
<proteinExistence type="inferred from homology"/>
<feature type="transmembrane region" description="Helical" evidence="9">
    <location>
        <begin position="45"/>
        <end position="65"/>
    </location>
</feature>
<name>A0A1Y3PIZ8_9BACI</name>
<feature type="transmembrane region" description="Helical" evidence="9">
    <location>
        <begin position="77"/>
        <end position="96"/>
    </location>
</feature>
<evidence type="ECO:0000256" key="9">
    <source>
        <dbReference type="RuleBase" id="RU362002"/>
    </source>
</evidence>
<reference evidence="13" key="1">
    <citation type="submission" date="2016-06" db="EMBL/GenBank/DDBJ databases">
        <authorList>
            <person name="Nascimento L."/>
            <person name="Pereira R.V."/>
            <person name="Martins L.F."/>
            <person name="Quaggio R.B."/>
            <person name="Silva A.M."/>
            <person name="Setubal J.C."/>
        </authorList>
    </citation>
    <scope>NUCLEOTIDE SEQUENCE [LARGE SCALE GENOMIC DNA]</scope>
</reference>
<feature type="transmembrane region" description="Helical" evidence="9">
    <location>
        <begin position="261"/>
        <end position="280"/>
    </location>
</feature>
<evidence type="ECO:0000313" key="12">
    <source>
        <dbReference type="EMBL" id="OUM87064.1"/>
    </source>
</evidence>
<evidence type="ECO:0000256" key="8">
    <source>
        <dbReference type="ARBA" id="ARBA00050025"/>
    </source>
</evidence>
<feature type="transmembrane region" description="Helical" evidence="9">
    <location>
        <begin position="319"/>
        <end position="336"/>
    </location>
</feature>
<accession>A0A1Y3PIZ8</accession>
<keyword evidence="4 9" id="KW-0812">Transmembrane</keyword>
<dbReference type="Gene3D" id="1.10.3430.10">
    <property type="entry name" value="Ammonium transporter AmtB like domains"/>
    <property type="match status" value="1"/>
</dbReference>
<evidence type="ECO:0000256" key="7">
    <source>
        <dbReference type="ARBA" id="ARBA00023177"/>
    </source>
</evidence>
<feature type="transmembrane region" description="Helical" evidence="9">
    <location>
        <begin position="387"/>
        <end position="409"/>
    </location>
</feature>
<dbReference type="PROSITE" id="PS01219">
    <property type="entry name" value="AMMONIUM_TRANSP"/>
    <property type="match status" value="1"/>
</dbReference>
<keyword evidence="10" id="KW-0732">Signal</keyword>
<keyword evidence="6 9" id="KW-0472">Membrane</keyword>
<feature type="domain" description="Ammonium transporter AmtB-like" evidence="11">
    <location>
        <begin position="43"/>
        <end position="439"/>
    </location>
</feature>
<evidence type="ECO:0000256" key="2">
    <source>
        <dbReference type="ARBA" id="ARBA00005887"/>
    </source>
</evidence>
<comment type="caution">
    <text evidence="12">The sequence shown here is derived from an EMBL/GenBank/DDBJ whole genome shotgun (WGS) entry which is preliminary data.</text>
</comment>
<comment type="subcellular location">
    <subcellularLocation>
        <location evidence="9">Cell membrane</location>
        <topology evidence="9">Multi-pass membrane protein</topology>
    </subcellularLocation>
    <subcellularLocation>
        <location evidence="1">Membrane</location>
        <topology evidence="1">Multi-pass membrane protein</topology>
    </subcellularLocation>
</comment>
<gene>
    <name evidence="12" type="ORF">BAA01_16785</name>
</gene>
<keyword evidence="7 9" id="KW-0924">Ammonia transport</keyword>
<dbReference type="InterPro" id="IPR018047">
    <property type="entry name" value="Ammonium_transpt_CS"/>
</dbReference>
<dbReference type="GO" id="GO:0008519">
    <property type="term" value="F:ammonium channel activity"/>
    <property type="evidence" value="ECO:0007669"/>
    <property type="project" value="InterPro"/>
</dbReference>
<dbReference type="SUPFAM" id="SSF111352">
    <property type="entry name" value="Ammonium transporter"/>
    <property type="match status" value="1"/>
</dbReference>
<feature type="transmembrane region" description="Helical" evidence="9">
    <location>
        <begin position="132"/>
        <end position="154"/>
    </location>
</feature>
<dbReference type="PANTHER" id="PTHR43029">
    <property type="entry name" value="AMMONIUM TRANSPORTER MEP2"/>
    <property type="match status" value="1"/>
</dbReference>
<evidence type="ECO:0000256" key="6">
    <source>
        <dbReference type="ARBA" id="ARBA00023136"/>
    </source>
</evidence>
<sequence>MQNRPTKKLGAAGMAAAILWLIAAVPALAQETEPAAINSGDTAWVLISSALVMAMVVPGLAFFYGGLVSQRNALSTLMHSFFILALVAVQWVLWGYTLSFGSDIGGVIGGLDFLGFNGVGQEPNGSATVPHLAFAAFQGMFAAITAALITGGFAERMRFPAFILFSLLWTTLIYDPLSHMVWGGGWLAGLGALDFAGGTVVHISSGVSALVAAYVIGRRHGFPGSVSPPHNVPFTVLGAALLWFGWFGFNAGSALAANGLASHAFVVTHTATGAATLAWVAIEWALRGKPTVLGAATGAVAGLVAITPAAGYVDVLSSLAIGVGGGLVGYWGVNWLKARLGADDALDVFGVHGLAGTWGALATGIFANTAVNPAGADGLLFGNPSQFVAQLISVAAAWAMAAAGTYVILKLVGAITPLRVTREEELAGLDQTQHGEKAYNLSTTVLGHAASAIDIDAATAKAGNPADTSLSS</sequence>